<name>A0A2S2NRL1_SCHGA</name>
<evidence type="ECO:0000313" key="1">
    <source>
        <dbReference type="EMBL" id="MBY19767.1"/>
    </source>
</evidence>
<sequence length="294" mass="32809">MDRGGCGVAAGMIRMQCNDEEDIGREYSFLRRIQRACWAGLCPIPLLAVTVARCTAAAVAREHTRTKIHPNARTHMCAGARSSSTQLCNAVVWQAAAPVHRRAKALAGAHHRSAVTAAAAAYMFISFFGRSWQRPATRAVTRTANSRCGAYGRVACSRAAASSVRVFSRRSLHPCRTSRPRSVFVIVVFLFTQHSITLDRYSGHHCHHTHTSRTHVVSYGCSKTVPEVFLTWTHGFAVPKSCKCTIWYDTSAPIFLLSVRHYYTLYRDRIAAVTTATRRRGYDDDDVFLKQLLF</sequence>
<organism evidence="1">
    <name type="scientific">Schizaphis graminum</name>
    <name type="common">Green bug aphid</name>
    <dbReference type="NCBI Taxonomy" id="13262"/>
    <lineage>
        <taxon>Eukaryota</taxon>
        <taxon>Metazoa</taxon>
        <taxon>Ecdysozoa</taxon>
        <taxon>Arthropoda</taxon>
        <taxon>Hexapoda</taxon>
        <taxon>Insecta</taxon>
        <taxon>Pterygota</taxon>
        <taxon>Neoptera</taxon>
        <taxon>Paraneoptera</taxon>
        <taxon>Hemiptera</taxon>
        <taxon>Sternorrhyncha</taxon>
        <taxon>Aphidomorpha</taxon>
        <taxon>Aphidoidea</taxon>
        <taxon>Aphididae</taxon>
        <taxon>Aphidini</taxon>
        <taxon>Schizaphis</taxon>
    </lineage>
</organism>
<proteinExistence type="predicted"/>
<protein>
    <submittedName>
        <fullName evidence="1">Uncharacterized protein</fullName>
    </submittedName>
</protein>
<accession>A0A2S2NRL1</accession>
<gene>
    <name evidence="1" type="ORF">g.5036</name>
</gene>
<dbReference type="AlphaFoldDB" id="A0A2S2NRL1"/>
<dbReference type="EMBL" id="GGMR01007148">
    <property type="protein sequence ID" value="MBY19767.1"/>
    <property type="molecule type" value="Transcribed_RNA"/>
</dbReference>
<reference evidence="1" key="1">
    <citation type="submission" date="2018-04" db="EMBL/GenBank/DDBJ databases">
        <title>Transcriptome of Schizaphis graminum biotype I.</title>
        <authorList>
            <person name="Scully E.D."/>
            <person name="Geib S.M."/>
            <person name="Palmer N.A."/>
            <person name="Koch K."/>
            <person name="Bradshaw J."/>
            <person name="Heng-Moss T."/>
            <person name="Sarath G."/>
        </authorList>
    </citation>
    <scope>NUCLEOTIDE SEQUENCE</scope>
</reference>